<evidence type="ECO:0000313" key="5">
    <source>
        <dbReference type="EMBL" id="PVE46299.1"/>
    </source>
</evidence>
<dbReference type="GO" id="GO:0016491">
    <property type="term" value="F:oxidoreductase activity"/>
    <property type="evidence" value="ECO:0007669"/>
    <property type="project" value="UniProtKB-KW"/>
</dbReference>
<evidence type="ECO:0000256" key="2">
    <source>
        <dbReference type="ARBA" id="ARBA00022857"/>
    </source>
</evidence>
<evidence type="ECO:0000256" key="3">
    <source>
        <dbReference type="ARBA" id="ARBA00023002"/>
    </source>
</evidence>
<sequence>MTRPLHPTALVTGANRGIGHAIAAGLIARGCRVTLGARDPEEGQRAAAALGARFARIDLQDPESYFAAVTAAGGFDILVNNAGILGHHSLLSPDSEFDTAMEVMVQAPLDLIRLNAPHWRETGWGRIVNLSSGWGAHAEGLEGPGAYGVAKAALNALTRALPRDLPEGVKINACCPGWVATAMGGPEAPLSPEEGADTPVWLALLPDDGPTGGFFRSRQPIPW</sequence>
<dbReference type="Pfam" id="PF00106">
    <property type="entry name" value="adh_short"/>
    <property type="match status" value="1"/>
</dbReference>
<dbReference type="InterPro" id="IPR036291">
    <property type="entry name" value="NAD(P)-bd_dom_sf"/>
</dbReference>
<protein>
    <submittedName>
        <fullName evidence="5">20-beta-hydroxysteroid dehydrogenase</fullName>
    </submittedName>
</protein>
<dbReference type="PANTHER" id="PTHR43963:SF6">
    <property type="entry name" value="CHAIN DEHYDROGENASE FAMILY PROTEIN, PUTATIVE (AFU_ORTHOLOGUE AFUA_3G15350)-RELATED"/>
    <property type="match status" value="1"/>
</dbReference>
<dbReference type="RefSeq" id="WP_107753202.1">
    <property type="nucleotide sequence ID" value="NZ_QBKF01000009.1"/>
</dbReference>
<dbReference type="InterPro" id="IPR002347">
    <property type="entry name" value="SDR_fam"/>
</dbReference>
<dbReference type="Gene3D" id="3.40.50.720">
    <property type="entry name" value="NAD(P)-binding Rossmann-like Domain"/>
    <property type="match status" value="1"/>
</dbReference>
<proteinExistence type="inferred from homology"/>
<dbReference type="OrthoDB" id="7593130at2"/>
<dbReference type="EMBL" id="QDDR01000009">
    <property type="protein sequence ID" value="PVE46299.1"/>
    <property type="molecule type" value="Genomic_DNA"/>
</dbReference>
<comment type="caution">
    <text evidence="5">The sequence shown here is derived from an EMBL/GenBank/DDBJ whole genome shotgun (WGS) entry which is preliminary data.</text>
</comment>
<dbReference type="PANTHER" id="PTHR43963">
    <property type="entry name" value="CARBONYL REDUCTASE 1-RELATED"/>
    <property type="match status" value="1"/>
</dbReference>
<organism evidence="5 6">
    <name type="scientific">Pararhodobacter aggregans</name>
    <dbReference type="NCBI Taxonomy" id="404875"/>
    <lineage>
        <taxon>Bacteria</taxon>
        <taxon>Pseudomonadati</taxon>
        <taxon>Pseudomonadota</taxon>
        <taxon>Alphaproteobacteria</taxon>
        <taxon>Rhodobacterales</taxon>
        <taxon>Paracoccaceae</taxon>
        <taxon>Pararhodobacter</taxon>
    </lineage>
</organism>
<gene>
    <name evidence="5" type="ORF">DDE23_16795</name>
</gene>
<keyword evidence="6" id="KW-1185">Reference proteome</keyword>
<evidence type="ECO:0000313" key="6">
    <source>
        <dbReference type="Proteomes" id="UP000244810"/>
    </source>
</evidence>
<keyword evidence="3" id="KW-0560">Oxidoreductase</keyword>
<evidence type="ECO:0000256" key="1">
    <source>
        <dbReference type="ARBA" id="ARBA00006484"/>
    </source>
</evidence>
<accession>A0A2T7UNU1</accession>
<dbReference type="SUPFAM" id="SSF51735">
    <property type="entry name" value="NAD(P)-binding Rossmann-fold domains"/>
    <property type="match status" value="1"/>
</dbReference>
<dbReference type="AlphaFoldDB" id="A0A2T7UNU1"/>
<name>A0A2T7UNU1_9RHOB</name>
<comment type="similarity">
    <text evidence="1 4">Belongs to the short-chain dehydrogenases/reductases (SDR) family.</text>
</comment>
<reference evidence="5 6" key="1">
    <citation type="journal article" date="2011" name="Syst. Appl. Microbiol.">
        <title>Defluviimonas denitrificans gen. nov., sp. nov., and Pararhodobacter aggregans gen. nov., sp. nov., non-phototrophic Rhodobacteraceae from the biofilter of a marine aquaculture.</title>
        <authorList>
            <person name="Foesel B.U."/>
            <person name="Drake H.L."/>
            <person name="Schramm A."/>
        </authorList>
    </citation>
    <scope>NUCLEOTIDE SEQUENCE [LARGE SCALE GENOMIC DNA]</scope>
    <source>
        <strain evidence="5 6">D1-19</strain>
    </source>
</reference>
<dbReference type="PRINTS" id="PR00081">
    <property type="entry name" value="GDHRDH"/>
</dbReference>
<dbReference type="PRINTS" id="PR00080">
    <property type="entry name" value="SDRFAMILY"/>
</dbReference>
<evidence type="ECO:0000256" key="4">
    <source>
        <dbReference type="RuleBase" id="RU000363"/>
    </source>
</evidence>
<keyword evidence="2" id="KW-0521">NADP</keyword>
<dbReference type="Proteomes" id="UP000244810">
    <property type="component" value="Unassembled WGS sequence"/>
</dbReference>